<organism evidence="1 2">
    <name type="scientific">Geospiza parvula</name>
    <name type="common">Small tree-finch</name>
    <name type="synonym">Camarhynchus parvulus</name>
    <dbReference type="NCBI Taxonomy" id="87175"/>
    <lineage>
        <taxon>Eukaryota</taxon>
        <taxon>Metazoa</taxon>
        <taxon>Chordata</taxon>
        <taxon>Craniata</taxon>
        <taxon>Vertebrata</taxon>
        <taxon>Euteleostomi</taxon>
        <taxon>Archelosauria</taxon>
        <taxon>Archosauria</taxon>
        <taxon>Dinosauria</taxon>
        <taxon>Saurischia</taxon>
        <taxon>Theropoda</taxon>
        <taxon>Coelurosauria</taxon>
        <taxon>Aves</taxon>
        <taxon>Neognathae</taxon>
        <taxon>Neoaves</taxon>
        <taxon>Telluraves</taxon>
        <taxon>Australaves</taxon>
        <taxon>Passeriformes</taxon>
        <taxon>Thraupidae</taxon>
        <taxon>Camarhynchus</taxon>
    </lineage>
</organism>
<name>A0A8C3NL42_GEOPR</name>
<accession>A0A8C3NL42</accession>
<dbReference type="Proteomes" id="UP000694382">
    <property type="component" value="Chromosome 9"/>
</dbReference>
<keyword evidence="2" id="KW-1185">Reference proteome</keyword>
<reference evidence="1" key="1">
    <citation type="submission" date="2020-02" db="EMBL/GenBank/DDBJ databases">
        <authorList>
            <person name="Enbody D E."/>
            <person name="Pettersson E M."/>
        </authorList>
    </citation>
    <scope>NUCLEOTIDE SEQUENCE [LARGE SCALE GENOMIC DNA]</scope>
</reference>
<evidence type="ECO:0000313" key="1">
    <source>
        <dbReference type="Ensembl" id="ENSCPVP00000021722.2"/>
    </source>
</evidence>
<dbReference type="Ensembl" id="ENSCPVT00000022686.2">
    <property type="protein sequence ID" value="ENSCPVP00000021722.2"/>
    <property type="gene ID" value="ENSCPVG00000015630.2"/>
</dbReference>
<dbReference type="AlphaFoldDB" id="A0A8C3NL42"/>
<accession>A0A8U8AMK4</accession>
<protein>
    <submittedName>
        <fullName evidence="1">Uncharacterized protein</fullName>
    </submittedName>
</protein>
<reference evidence="1" key="2">
    <citation type="submission" date="2025-08" db="UniProtKB">
        <authorList>
            <consortium name="Ensembl"/>
        </authorList>
    </citation>
    <scope>IDENTIFICATION</scope>
</reference>
<reference evidence="1" key="3">
    <citation type="submission" date="2025-09" db="UniProtKB">
        <authorList>
            <consortium name="Ensembl"/>
        </authorList>
    </citation>
    <scope>IDENTIFICATION</scope>
</reference>
<sequence length="133" mass="14733">MLRRHLPWGHSSLTAREEVLAVITAIIQATILKISGMCINDLTFTGFPSSLLFSFCPNMRTTQEGERRAEIQGESPHIPQSCRPHSIFNSLYSPAALCFQAILLDQQLVQSVCETTSSVLSHSVCLIQFQVQG</sequence>
<evidence type="ECO:0000313" key="2">
    <source>
        <dbReference type="Proteomes" id="UP000694382"/>
    </source>
</evidence>
<proteinExistence type="predicted"/>